<dbReference type="EMBL" id="FM864216">
    <property type="protein sequence ID" value="CAT04694.1"/>
    <property type="molecule type" value="Genomic_DNA"/>
</dbReference>
<feature type="signal peptide" evidence="1">
    <location>
        <begin position="1"/>
        <end position="25"/>
    </location>
</feature>
<dbReference type="PROSITE" id="PS51257">
    <property type="entry name" value="PROKAR_LIPOPROTEIN"/>
    <property type="match status" value="1"/>
</dbReference>
<dbReference type="eggNOG" id="COG1525">
    <property type="taxonomic scope" value="Bacteria"/>
</dbReference>
<dbReference type="Gene3D" id="2.40.50.90">
    <property type="match status" value="1"/>
</dbReference>
<dbReference type="InterPro" id="IPR016071">
    <property type="entry name" value="Staphylococal_nuclease_OB-fold"/>
</dbReference>
<dbReference type="PROSITE" id="PS50830">
    <property type="entry name" value="TNASE_3"/>
    <property type="match status" value="1"/>
</dbReference>
<dbReference type="SUPFAM" id="SSF50199">
    <property type="entry name" value="Staphylococcal nuclease"/>
    <property type="match status" value="1"/>
</dbReference>
<evidence type="ECO:0000313" key="4">
    <source>
        <dbReference type="Proteomes" id="UP000001491"/>
    </source>
</evidence>
<feature type="domain" description="TNase-like" evidence="2">
    <location>
        <begin position="94"/>
        <end position="252"/>
    </location>
</feature>
<protein>
    <submittedName>
        <fullName evidence="3">Lipoprotein</fullName>
    </submittedName>
</protein>
<keyword evidence="3" id="KW-0449">Lipoprotein</keyword>
<dbReference type="KEGG" id="mco:MCJ_000150"/>
<accession>C5J5H2</accession>
<reference evidence="4" key="1">
    <citation type="journal article" date="2009" name="BMC Bioinformatics">
        <title>The Mycoplasma conjunctivae genome sequencing, annotation and analysis.</title>
        <authorList>
            <person name="Calderon-Copete S.P."/>
            <person name="Wigger G."/>
            <person name="Wunderlin C."/>
            <person name="Schmidheini T."/>
            <person name="Frey J."/>
            <person name="Quail M.A."/>
            <person name="Falquet L."/>
        </authorList>
    </citation>
    <scope>NUCLEOTIDE SEQUENCE [LARGE SCALE GENOMIC DNA]</scope>
    <source>
        <strain evidence="4">ATCC 25834 / NCTC 10147 / HRC/581</strain>
    </source>
</reference>
<proteinExistence type="predicted"/>
<organism evidence="3 4">
    <name type="scientific">Mesomycoplasma conjunctivae (strain ATCC 25834 / NCTC 10147 / HRC/581)</name>
    <name type="common">Mycoplasma conjunctivae</name>
    <dbReference type="NCBI Taxonomy" id="572263"/>
    <lineage>
        <taxon>Bacteria</taxon>
        <taxon>Bacillati</taxon>
        <taxon>Mycoplasmatota</taxon>
        <taxon>Mycoplasmoidales</taxon>
        <taxon>Metamycoplasmataceae</taxon>
        <taxon>Mesomycoplasma</taxon>
    </lineage>
</organism>
<evidence type="ECO:0000313" key="3">
    <source>
        <dbReference type="EMBL" id="CAT04694.1"/>
    </source>
</evidence>
<dbReference type="InterPro" id="IPR035437">
    <property type="entry name" value="SNase_OB-fold_sf"/>
</dbReference>
<dbReference type="HOGENOM" id="CLU_911601_0_0_14"/>
<keyword evidence="4" id="KW-1185">Reference proteome</keyword>
<evidence type="ECO:0000256" key="1">
    <source>
        <dbReference type="SAM" id="SignalP"/>
    </source>
</evidence>
<dbReference type="Proteomes" id="UP000001491">
    <property type="component" value="Chromosome"/>
</dbReference>
<name>C5J5H2_MESCH</name>
<gene>
    <name evidence="3" type="ordered locus">MCJ_000150</name>
</gene>
<evidence type="ECO:0000259" key="2">
    <source>
        <dbReference type="PROSITE" id="PS50830"/>
    </source>
</evidence>
<feature type="chain" id="PRO_5002951242" evidence="1">
    <location>
        <begin position="26"/>
        <end position="305"/>
    </location>
</feature>
<dbReference type="Pfam" id="PF00565">
    <property type="entry name" value="SNase"/>
    <property type="match status" value="1"/>
</dbReference>
<keyword evidence="1" id="KW-0732">Signal</keyword>
<dbReference type="AlphaFoldDB" id="C5J5H2"/>
<dbReference type="SMART" id="SM00318">
    <property type="entry name" value="SNc"/>
    <property type="match status" value="1"/>
</dbReference>
<sequence length="305" mass="34945">MIKKLKVFILPIISFAGFTSFIACSPNLTNNNFSNSAKYYPIEQFDKSPFEDIQNQNSSYYKEIQKFLNQNYQWTQEDKIKYQREILPDEKYFESLEATLTKWFDGDTAEVKTKSNRFPEPIRIRFESIDTAETGSQKTGKYVETTGLEKKYAEQAKIFGKALLPEGSVVHLVFKKPDPARSFNRYVGNIYFGHDGFYKNYNVEIAKAGLAVPILSNISDVTDPTKIYYYSSIKQSAALIDAVKKGYGFFQEKHDNSPESINNLISSIYETRGSSNVASFLGLEKDKNNNVFDRYEFALSIQKGK</sequence>